<evidence type="ECO:0000313" key="2">
    <source>
        <dbReference type="Proteomes" id="UP001202248"/>
    </source>
</evidence>
<sequence>MGWGWSPKPNVMKNNKVLANKIHHFGKQNYDCAGIYTLSAQPGSVISNNYIDSIYKAPYAHLPSHWFYLYTDEGSSYITIKDNWTASQKYLQNNNGPGNEWINNGPQVADHIKQNAGLEAQYQHLLKEKTYQHIKQAINSEHEELVELVVNKGKLDLTKLKVFLKKIT</sequence>
<keyword evidence="2" id="KW-1185">Reference proteome</keyword>
<name>A0ABS9SHJ9_9BACT</name>
<gene>
    <name evidence="1" type="ORF">MKP09_07925</name>
</gene>
<proteinExistence type="predicted"/>
<evidence type="ECO:0008006" key="3">
    <source>
        <dbReference type="Google" id="ProtNLM"/>
    </source>
</evidence>
<dbReference type="Proteomes" id="UP001202248">
    <property type="component" value="Unassembled WGS sequence"/>
</dbReference>
<evidence type="ECO:0000313" key="1">
    <source>
        <dbReference type="EMBL" id="MCH5597836.1"/>
    </source>
</evidence>
<dbReference type="RefSeq" id="WP_240827196.1">
    <property type="nucleotide sequence ID" value="NZ_JAKWBL010000001.1"/>
</dbReference>
<comment type="caution">
    <text evidence="1">The sequence shown here is derived from an EMBL/GenBank/DDBJ whole genome shotgun (WGS) entry which is preliminary data.</text>
</comment>
<reference evidence="1 2" key="1">
    <citation type="submission" date="2022-02" db="EMBL/GenBank/DDBJ databases">
        <authorList>
            <person name="Min J."/>
        </authorList>
    </citation>
    <scope>NUCLEOTIDE SEQUENCE [LARGE SCALE GENOMIC DNA]</scope>
    <source>
        <strain evidence="1 2">GR10-1</strain>
    </source>
</reference>
<protein>
    <recommendedName>
        <fullName evidence="3">Right-handed parallel beta-helix repeat-containing protein</fullName>
    </recommendedName>
</protein>
<dbReference type="EMBL" id="JAKWBL010000001">
    <property type="protein sequence ID" value="MCH5597836.1"/>
    <property type="molecule type" value="Genomic_DNA"/>
</dbReference>
<organism evidence="1 2">
    <name type="scientific">Niabella ginsengisoli</name>
    <dbReference type="NCBI Taxonomy" id="522298"/>
    <lineage>
        <taxon>Bacteria</taxon>
        <taxon>Pseudomonadati</taxon>
        <taxon>Bacteroidota</taxon>
        <taxon>Chitinophagia</taxon>
        <taxon>Chitinophagales</taxon>
        <taxon>Chitinophagaceae</taxon>
        <taxon>Niabella</taxon>
    </lineage>
</organism>
<dbReference type="PANTHER" id="PTHR36453">
    <property type="entry name" value="SECRETED PROTEIN-RELATED"/>
    <property type="match status" value="1"/>
</dbReference>
<accession>A0ABS9SHJ9</accession>
<dbReference type="PANTHER" id="PTHR36453:SF1">
    <property type="entry name" value="RIGHT HANDED BETA HELIX DOMAIN-CONTAINING PROTEIN"/>
    <property type="match status" value="1"/>
</dbReference>